<dbReference type="HOGENOM" id="CLU_1653908_0_0_1"/>
<dbReference type="Proteomes" id="UP000000305">
    <property type="component" value="Unassembled WGS sequence"/>
</dbReference>
<feature type="region of interest" description="Disordered" evidence="1">
    <location>
        <begin position="1"/>
        <end position="67"/>
    </location>
</feature>
<gene>
    <name evidence="2" type="ORF">DAPPUDRAFT_313246</name>
</gene>
<feature type="compositionally biased region" description="Basic and acidic residues" evidence="1">
    <location>
        <begin position="47"/>
        <end position="67"/>
    </location>
</feature>
<keyword evidence="3" id="KW-1185">Reference proteome</keyword>
<dbReference type="InParanoid" id="E9G257"/>
<dbReference type="KEGG" id="dpx:DAPPUDRAFT_313246"/>
<dbReference type="EMBL" id="GL732530">
    <property type="protein sequence ID" value="EFX86190.1"/>
    <property type="molecule type" value="Genomic_DNA"/>
</dbReference>
<feature type="compositionally biased region" description="Basic and acidic residues" evidence="1">
    <location>
        <begin position="28"/>
        <end position="41"/>
    </location>
</feature>
<dbReference type="STRING" id="6669.E9G257"/>
<evidence type="ECO:0000256" key="1">
    <source>
        <dbReference type="SAM" id="MobiDB-lite"/>
    </source>
</evidence>
<evidence type="ECO:0000313" key="2">
    <source>
        <dbReference type="EMBL" id="EFX86190.1"/>
    </source>
</evidence>
<reference evidence="2 3" key="1">
    <citation type="journal article" date="2011" name="Science">
        <title>The ecoresponsive genome of Daphnia pulex.</title>
        <authorList>
            <person name="Colbourne J.K."/>
            <person name="Pfrender M.E."/>
            <person name="Gilbert D."/>
            <person name="Thomas W.K."/>
            <person name="Tucker A."/>
            <person name="Oakley T.H."/>
            <person name="Tokishita S."/>
            <person name="Aerts A."/>
            <person name="Arnold G.J."/>
            <person name="Basu M.K."/>
            <person name="Bauer D.J."/>
            <person name="Caceres C.E."/>
            <person name="Carmel L."/>
            <person name="Casola C."/>
            <person name="Choi J.H."/>
            <person name="Detter J.C."/>
            <person name="Dong Q."/>
            <person name="Dusheyko S."/>
            <person name="Eads B.D."/>
            <person name="Frohlich T."/>
            <person name="Geiler-Samerotte K.A."/>
            <person name="Gerlach D."/>
            <person name="Hatcher P."/>
            <person name="Jogdeo S."/>
            <person name="Krijgsveld J."/>
            <person name="Kriventseva E.V."/>
            <person name="Kultz D."/>
            <person name="Laforsch C."/>
            <person name="Lindquist E."/>
            <person name="Lopez J."/>
            <person name="Manak J.R."/>
            <person name="Muller J."/>
            <person name="Pangilinan J."/>
            <person name="Patwardhan R.P."/>
            <person name="Pitluck S."/>
            <person name="Pritham E.J."/>
            <person name="Rechtsteiner A."/>
            <person name="Rho M."/>
            <person name="Rogozin I.B."/>
            <person name="Sakarya O."/>
            <person name="Salamov A."/>
            <person name="Schaack S."/>
            <person name="Shapiro H."/>
            <person name="Shiga Y."/>
            <person name="Skalitzky C."/>
            <person name="Smith Z."/>
            <person name="Souvorov A."/>
            <person name="Sung W."/>
            <person name="Tang Z."/>
            <person name="Tsuchiya D."/>
            <person name="Tu H."/>
            <person name="Vos H."/>
            <person name="Wang M."/>
            <person name="Wolf Y.I."/>
            <person name="Yamagata H."/>
            <person name="Yamada T."/>
            <person name="Ye Y."/>
            <person name="Shaw J.R."/>
            <person name="Andrews J."/>
            <person name="Crease T.J."/>
            <person name="Tang H."/>
            <person name="Lucas S.M."/>
            <person name="Robertson H.M."/>
            <person name="Bork P."/>
            <person name="Koonin E.V."/>
            <person name="Zdobnov E.M."/>
            <person name="Grigoriev I.V."/>
            <person name="Lynch M."/>
            <person name="Boore J.L."/>
        </authorList>
    </citation>
    <scope>NUCLEOTIDE SEQUENCE [LARGE SCALE GENOMIC DNA]</scope>
</reference>
<name>E9G257_DAPPU</name>
<evidence type="ECO:0000313" key="3">
    <source>
        <dbReference type="Proteomes" id="UP000000305"/>
    </source>
</evidence>
<proteinExistence type="predicted"/>
<protein>
    <submittedName>
        <fullName evidence="2">Uncharacterized protein</fullName>
    </submittedName>
</protein>
<feature type="compositionally biased region" description="Low complexity" evidence="1">
    <location>
        <begin position="8"/>
        <end position="23"/>
    </location>
</feature>
<sequence>MPSVILGSSSAVGTSSAASSMSSLTLRDQQHHVEGAKERKERQMRRLAAEMDDQRSKFERDKAEALSHQKEAMNRAFRVQLAKLLKEKEELQRKCQTLQSKEPNGKITGNGLGNVTAASSQAAAAEMLKLIHENSILRIDKKKQEEQLQVKATIKYTLRI</sequence>
<accession>E9G257</accession>
<organism evidence="2 3">
    <name type="scientific">Daphnia pulex</name>
    <name type="common">Water flea</name>
    <dbReference type="NCBI Taxonomy" id="6669"/>
    <lineage>
        <taxon>Eukaryota</taxon>
        <taxon>Metazoa</taxon>
        <taxon>Ecdysozoa</taxon>
        <taxon>Arthropoda</taxon>
        <taxon>Crustacea</taxon>
        <taxon>Branchiopoda</taxon>
        <taxon>Diplostraca</taxon>
        <taxon>Cladocera</taxon>
        <taxon>Anomopoda</taxon>
        <taxon>Daphniidae</taxon>
        <taxon>Daphnia</taxon>
    </lineage>
</organism>
<dbReference type="AlphaFoldDB" id="E9G257"/>